<keyword evidence="2" id="KW-1185">Reference proteome</keyword>
<gene>
    <name evidence="1" type="ORF">B0J11DRAFT_106527</name>
</gene>
<dbReference type="Proteomes" id="UP000700596">
    <property type="component" value="Unassembled WGS sequence"/>
</dbReference>
<accession>A0A9P9DDM3</accession>
<protein>
    <submittedName>
        <fullName evidence="1">Uncharacterized protein</fullName>
    </submittedName>
</protein>
<name>A0A9P9DDM3_9PLEO</name>
<sequence>MDFTCVAARSTANLVCVTVIPKKHAIQAVVSIQPPGLRKPTAPLSSVDVSRKCARGISILVTMKQARNTYGRRSSPILILLGTGKGNGRCGSRWRQISYVHAMYCRPNTEGRTDTASASIISCNGPVHRCSLALVPPSSLRLAQQHTDRHYLDLLDPRLIHYTRTVPPCCHQSRPAIVLSGHLQGRSCPPTSNGIPHQNRIFVNM</sequence>
<proteinExistence type="predicted"/>
<reference evidence="1" key="1">
    <citation type="journal article" date="2021" name="Nat. Commun.">
        <title>Genetic determinants of endophytism in the Arabidopsis root mycobiome.</title>
        <authorList>
            <person name="Mesny F."/>
            <person name="Miyauchi S."/>
            <person name="Thiergart T."/>
            <person name="Pickel B."/>
            <person name="Atanasova L."/>
            <person name="Karlsson M."/>
            <person name="Huettel B."/>
            <person name="Barry K.W."/>
            <person name="Haridas S."/>
            <person name="Chen C."/>
            <person name="Bauer D."/>
            <person name="Andreopoulos W."/>
            <person name="Pangilinan J."/>
            <person name="LaButti K."/>
            <person name="Riley R."/>
            <person name="Lipzen A."/>
            <person name="Clum A."/>
            <person name="Drula E."/>
            <person name="Henrissat B."/>
            <person name="Kohler A."/>
            <person name="Grigoriev I.V."/>
            <person name="Martin F.M."/>
            <person name="Hacquard S."/>
        </authorList>
    </citation>
    <scope>NUCLEOTIDE SEQUENCE</scope>
    <source>
        <strain evidence="1">MPI-CAGE-CH-0243</strain>
    </source>
</reference>
<evidence type="ECO:0000313" key="2">
    <source>
        <dbReference type="Proteomes" id="UP000700596"/>
    </source>
</evidence>
<evidence type="ECO:0000313" key="1">
    <source>
        <dbReference type="EMBL" id="KAH7116997.1"/>
    </source>
</evidence>
<organism evidence="1 2">
    <name type="scientific">Dendryphion nanum</name>
    <dbReference type="NCBI Taxonomy" id="256645"/>
    <lineage>
        <taxon>Eukaryota</taxon>
        <taxon>Fungi</taxon>
        <taxon>Dikarya</taxon>
        <taxon>Ascomycota</taxon>
        <taxon>Pezizomycotina</taxon>
        <taxon>Dothideomycetes</taxon>
        <taxon>Pleosporomycetidae</taxon>
        <taxon>Pleosporales</taxon>
        <taxon>Torulaceae</taxon>
        <taxon>Dendryphion</taxon>
    </lineage>
</organism>
<dbReference type="AlphaFoldDB" id="A0A9P9DDM3"/>
<comment type="caution">
    <text evidence="1">The sequence shown here is derived from an EMBL/GenBank/DDBJ whole genome shotgun (WGS) entry which is preliminary data.</text>
</comment>
<dbReference type="EMBL" id="JAGMWT010000014">
    <property type="protein sequence ID" value="KAH7116997.1"/>
    <property type="molecule type" value="Genomic_DNA"/>
</dbReference>